<name>A0A4V2G508_9BACT</name>
<organism evidence="2 3">
    <name type="scientific">Edaphobacter modestus</name>
    <dbReference type="NCBI Taxonomy" id="388466"/>
    <lineage>
        <taxon>Bacteria</taxon>
        <taxon>Pseudomonadati</taxon>
        <taxon>Acidobacteriota</taxon>
        <taxon>Terriglobia</taxon>
        <taxon>Terriglobales</taxon>
        <taxon>Acidobacteriaceae</taxon>
        <taxon>Edaphobacter</taxon>
    </lineage>
</organism>
<feature type="domain" description="ER-bound oxygenase mpaB/mpaB'/Rubber oxygenase catalytic" evidence="1">
    <location>
        <begin position="1"/>
        <end position="222"/>
    </location>
</feature>
<sequence length="286" mass="32376">MFLGAGRAALLQLAHPWVAAALDQHSNLRSDPLGRFHNTFRVVFTMIFGTLEQALASSRYLYQLHTRVQGEISESVAVYGRGSHYEANEVEALRWVYATLVESALLAYESVLPPLSLAEQEAYYDESKTLATLFGIPASALPADWSAFNAYNRAMWASNTLGVNKLSREMAHRILHGRGSWVPVPHWYRALTAAWMPDGLREAFALPYSEREERAAACALRWLPLFYRRIPGTLRYVGPYQEARARLQARSVGLLTRASNRFWMGRPRMLFPKTNTKGTMPEPRSQ</sequence>
<keyword evidence="3" id="KW-1185">Reference proteome</keyword>
<dbReference type="Proteomes" id="UP000292958">
    <property type="component" value="Unassembled WGS sequence"/>
</dbReference>
<dbReference type="EMBL" id="SHKW01000001">
    <property type="protein sequence ID" value="RZU43066.1"/>
    <property type="molecule type" value="Genomic_DNA"/>
</dbReference>
<dbReference type="GO" id="GO:0016491">
    <property type="term" value="F:oxidoreductase activity"/>
    <property type="evidence" value="ECO:0007669"/>
    <property type="project" value="InterPro"/>
</dbReference>
<evidence type="ECO:0000313" key="3">
    <source>
        <dbReference type="Proteomes" id="UP000292958"/>
    </source>
</evidence>
<dbReference type="Pfam" id="PF09995">
    <property type="entry name" value="MPAB_Lcp_cat"/>
    <property type="match status" value="1"/>
</dbReference>
<dbReference type="PANTHER" id="PTHR36151:SF3">
    <property type="entry name" value="ER-BOUND OXYGENASE MPAB_MPAB'_RUBBER OXYGENASE CATALYTIC DOMAIN-CONTAINING PROTEIN"/>
    <property type="match status" value="1"/>
</dbReference>
<evidence type="ECO:0000313" key="2">
    <source>
        <dbReference type="EMBL" id="RZU43066.1"/>
    </source>
</evidence>
<dbReference type="PANTHER" id="PTHR36151">
    <property type="entry name" value="BLR2777 PROTEIN"/>
    <property type="match status" value="1"/>
</dbReference>
<accession>A0A4V2G508</accession>
<evidence type="ECO:0000259" key="1">
    <source>
        <dbReference type="Pfam" id="PF09995"/>
    </source>
</evidence>
<dbReference type="AlphaFoldDB" id="A0A4V2G508"/>
<gene>
    <name evidence="2" type="ORF">BDD14_4682</name>
</gene>
<dbReference type="InterPro" id="IPR018713">
    <property type="entry name" value="MPAB/Lcp_cat_dom"/>
</dbReference>
<proteinExistence type="predicted"/>
<reference evidence="2 3" key="1">
    <citation type="submission" date="2019-02" db="EMBL/GenBank/DDBJ databases">
        <title>Genomic Encyclopedia of Archaeal and Bacterial Type Strains, Phase II (KMG-II): from individual species to whole genera.</title>
        <authorList>
            <person name="Goeker M."/>
        </authorList>
    </citation>
    <scope>NUCLEOTIDE SEQUENCE [LARGE SCALE GENOMIC DNA]</scope>
    <source>
        <strain evidence="2 3">DSM 18101</strain>
    </source>
</reference>
<protein>
    <submittedName>
        <fullName evidence="2">Uncharacterized protein (DUF2236 family)</fullName>
    </submittedName>
</protein>
<comment type="caution">
    <text evidence="2">The sequence shown here is derived from an EMBL/GenBank/DDBJ whole genome shotgun (WGS) entry which is preliminary data.</text>
</comment>